<feature type="domain" description="Calcineurin-like phosphoesterase" evidence="2">
    <location>
        <begin position="247"/>
        <end position="349"/>
    </location>
</feature>
<feature type="compositionally biased region" description="Low complexity" evidence="1">
    <location>
        <begin position="148"/>
        <end position="164"/>
    </location>
</feature>
<evidence type="ECO:0000313" key="3">
    <source>
        <dbReference type="EMBL" id="RSX51671.1"/>
    </source>
</evidence>
<feature type="compositionally biased region" description="Low complexity" evidence="1">
    <location>
        <begin position="195"/>
        <end position="212"/>
    </location>
</feature>
<keyword evidence="4" id="KW-1185">Reference proteome</keyword>
<feature type="compositionally biased region" description="Basic residues" evidence="1">
    <location>
        <begin position="230"/>
        <end position="239"/>
    </location>
</feature>
<dbReference type="EMBL" id="QXGK01000026">
    <property type="protein sequence ID" value="RSX51671.1"/>
    <property type="molecule type" value="Genomic_DNA"/>
</dbReference>
<evidence type="ECO:0000313" key="4">
    <source>
        <dbReference type="Proteomes" id="UP000287470"/>
    </source>
</evidence>
<dbReference type="InterPro" id="IPR029052">
    <property type="entry name" value="Metallo-depent_PP-like"/>
</dbReference>
<feature type="compositionally biased region" description="Pro residues" evidence="1">
    <location>
        <begin position="166"/>
        <end position="194"/>
    </location>
</feature>
<name>A0A430FFW4_9BIFI</name>
<dbReference type="Pfam" id="PF00149">
    <property type="entry name" value="Metallophos"/>
    <property type="match status" value="1"/>
</dbReference>
<accession>A0A430FFW4</accession>
<feature type="region of interest" description="Disordered" evidence="1">
    <location>
        <begin position="106"/>
        <end position="246"/>
    </location>
</feature>
<dbReference type="InterPro" id="IPR004843">
    <property type="entry name" value="Calcineurin-like_PHP"/>
</dbReference>
<gene>
    <name evidence="3" type="ORF">D2E24_1861</name>
</gene>
<proteinExistence type="predicted"/>
<dbReference type="AlphaFoldDB" id="A0A430FFW4"/>
<dbReference type="Proteomes" id="UP000287470">
    <property type="component" value="Unassembled WGS sequence"/>
</dbReference>
<organism evidence="3 4">
    <name type="scientific">Bifidobacterium samirii</name>
    <dbReference type="NCBI Taxonomy" id="2306974"/>
    <lineage>
        <taxon>Bacteria</taxon>
        <taxon>Bacillati</taxon>
        <taxon>Actinomycetota</taxon>
        <taxon>Actinomycetes</taxon>
        <taxon>Bifidobacteriales</taxon>
        <taxon>Bifidobacteriaceae</taxon>
        <taxon>Bifidobacterium</taxon>
    </lineage>
</organism>
<reference evidence="3 4" key="1">
    <citation type="submission" date="2018-09" db="EMBL/GenBank/DDBJ databases">
        <title>Characterization of the phylogenetic diversity of five novel species belonging to the genus Bifidobacterium.</title>
        <authorList>
            <person name="Lugli G.A."/>
            <person name="Duranti S."/>
            <person name="Milani C."/>
        </authorList>
    </citation>
    <scope>NUCLEOTIDE SEQUENCE [LARGE SCALE GENOMIC DNA]</scope>
    <source>
        <strain evidence="3 4">2033B</strain>
    </source>
</reference>
<evidence type="ECO:0000259" key="2">
    <source>
        <dbReference type="Pfam" id="PF00149"/>
    </source>
</evidence>
<dbReference type="Gene3D" id="3.60.21.10">
    <property type="match status" value="1"/>
</dbReference>
<comment type="caution">
    <text evidence="3">The sequence shown here is derived from an EMBL/GenBank/DDBJ whole genome shotgun (WGS) entry which is preliminary data.</text>
</comment>
<evidence type="ECO:0000256" key="1">
    <source>
        <dbReference type="SAM" id="MobiDB-lite"/>
    </source>
</evidence>
<dbReference type="GO" id="GO:0016787">
    <property type="term" value="F:hydrolase activity"/>
    <property type="evidence" value="ECO:0007669"/>
    <property type="project" value="InterPro"/>
</dbReference>
<dbReference type="SUPFAM" id="SSF56300">
    <property type="entry name" value="Metallo-dependent phosphatases"/>
    <property type="match status" value="1"/>
</dbReference>
<sequence>MPYGRPFFRYQQRVEFIVDGLRMTGRVDAVRHLTSGFLGYDGTGHRLTGRDAFYDIIVKAVDAQDFDAVTRLPDGVRCDVDIENGDVTFSGIAERFVCRPGGAIPDSTFTPARHWSPDDDPRITGGVNGGIVRGFDNSRTASAGVAVSSQPARSAQPSQPSKSSKPPEPPRPPRPPRPSLPPLPPLPPAPPTPPASSESSATPGPSASTEPPVSSPQHDGQPVPAPPHPAGRHARHTAPHRAGSTDRILFSGDIHCKGRRLCPLIEAAADRVDAGTIVLLGDLLNEHGITADGEVRAFEQLVEWVERQRRVRDVVVLLGNHDLTYWADSDTANHHAFKGTCPGYLERAYPDVHYLLHAVRPQLAYGFTDACGRRVVASHAGVTQGWWDWMKELLHDAGEPVPSPAASAEAVAARINAFAEGRVGGGIRPFGIMVGPERGGWYGDTPSPVWAGMEEIARDPLVGFDQIVAHTPVETVLHRHCGDGTGMDGCADEGRVGRRPGRHAGCRRDGSACLWYCDTHSRYRDGRAIGDDSLLLYDRSAGRAWSVRG</sequence>
<protein>
    <submittedName>
        <fullName evidence="3">Metallophosphoesterase</fullName>
    </submittedName>
</protein>